<dbReference type="EMBL" id="BNAI01000001">
    <property type="protein sequence ID" value="GHF06444.1"/>
    <property type="molecule type" value="Genomic_DNA"/>
</dbReference>
<keyword evidence="6" id="KW-0408">Iron</keyword>
<evidence type="ECO:0000256" key="4">
    <source>
        <dbReference type="ARBA" id="ARBA00022723"/>
    </source>
</evidence>
<evidence type="ECO:0000256" key="3">
    <source>
        <dbReference type="ARBA" id="ARBA00022679"/>
    </source>
</evidence>
<dbReference type="PIRSF" id="PIRSF005572">
    <property type="entry name" value="NifS"/>
    <property type="match status" value="1"/>
</dbReference>
<evidence type="ECO:0000256" key="7">
    <source>
        <dbReference type="ARBA" id="ARBA00023014"/>
    </source>
</evidence>
<comment type="caution">
    <text evidence="10">The sequence shown here is derived from an EMBL/GenBank/DDBJ whole genome shotgun (WGS) entry which is preliminary data.</text>
</comment>
<reference evidence="10" key="2">
    <citation type="submission" date="2020-09" db="EMBL/GenBank/DDBJ databases">
        <authorList>
            <person name="Sun Q."/>
            <person name="Zhou Y."/>
        </authorList>
    </citation>
    <scope>NUCLEOTIDE SEQUENCE</scope>
    <source>
        <strain evidence="10">CGMCC 1.16548</strain>
    </source>
</reference>
<evidence type="ECO:0000256" key="6">
    <source>
        <dbReference type="ARBA" id="ARBA00023004"/>
    </source>
</evidence>
<evidence type="ECO:0000313" key="11">
    <source>
        <dbReference type="Proteomes" id="UP000617531"/>
    </source>
</evidence>
<dbReference type="PANTHER" id="PTHR11601">
    <property type="entry name" value="CYSTEINE DESULFURYLASE FAMILY MEMBER"/>
    <property type="match status" value="1"/>
</dbReference>
<dbReference type="InterPro" id="IPR015424">
    <property type="entry name" value="PyrdxlP-dep_Trfase"/>
</dbReference>
<evidence type="ECO:0000259" key="9">
    <source>
        <dbReference type="Pfam" id="PF00266"/>
    </source>
</evidence>
<keyword evidence="4" id="KW-0479">Metal-binding</keyword>
<keyword evidence="7" id="KW-0411">Iron-sulfur</keyword>
<dbReference type="Gene3D" id="3.90.1150.10">
    <property type="entry name" value="Aspartate Aminotransferase, domain 1"/>
    <property type="match status" value="1"/>
</dbReference>
<dbReference type="Gene3D" id="1.10.260.50">
    <property type="match status" value="1"/>
</dbReference>
<dbReference type="Proteomes" id="UP000617531">
    <property type="component" value="Unassembled WGS sequence"/>
</dbReference>
<sequence length="396" mass="40522">MPASPDAVYLDHAATTPMPSAVREAYLEALGLIGNPSSIHTHGQAARDLLETGREQVAASLGVDPVEVVFTGGGTEAVNLAIKGTFWSRNLGGRVATVGSVSRPRILTTRAEHHATLDAVDWLVRHEGAEVDWIDVDAVGRLSLASLEQALARDPESIALVTALWANNEVGTLQPVAEIVRLAHAAGVPVHLDAIAAYGAVPIDVHTVGADLVSVSAHKIGGPVGIGALVVARTATVEPLIHGGNQQRARSGTQDAAGAAAFGVAAGLPHDTTALAALRDRLIAGLLELPGVVLRGDPDPAGRLPGNVHVTFAGCDGDALLYLLDRAGFSVSTGSACQAGVAEVSHVLLAMGVPTEEARGALRFTLGPDTTPGAIDALLAVLPGLLERARSASVSR</sequence>
<accession>A0A8J3GN93</accession>
<evidence type="ECO:0000313" key="10">
    <source>
        <dbReference type="EMBL" id="GHF06444.1"/>
    </source>
</evidence>
<keyword evidence="3" id="KW-0808">Transferase</keyword>
<dbReference type="InterPro" id="IPR016454">
    <property type="entry name" value="Cysteine_dSase"/>
</dbReference>
<dbReference type="InterPro" id="IPR000192">
    <property type="entry name" value="Aminotrans_V_dom"/>
</dbReference>
<feature type="domain" description="Aminotransferase class V" evidence="9">
    <location>
        <begin position="8"/>
        <end position="378"/>
    </location>
</feature>
<keyword evidence="5" id="KW-0663">Pyridoxal phosphate</keyword>
<proteinExistence type="inferred from homology"/>
<dbReference type="Pfam" id="PF00266">
    <property type="entry name" value="Aminotran_5"/>
    <property type="match status" value="1"/>
</dbReference>
<reference evidence="10" key="1">
    <citation type="journal article" date="2014" name="Int. J. Syst. Evol. Microbiol.">
        <title>Complete genome sequence of Corynebacterium casei LMG S-19264T (=DSM 44701T), isolated from a smear-ripened cheese.</title>
        <authorList>
            <consortium name="US DOE Joint Genome Institute (JGI-PGF)"/>
            <person name="Walter F."/>
            <person name="Albersmeier A."/>
            <person name="Kalinowski J."/>
            <person name="Ruckert C."/>
        </authorList>
    </citation>
    <scope>NUCLEOTIDE SEQUENCE</scope>
    <source>
        <strain evidence="10">CGMCC 1.16548</strain>
    </source>
</reference>
<dbReference type="InterPro" id="IPR015422">
    <property type="entry name" value="PyrdxlP-dep_Trfase_small"/>
</dbReference>
<dbReference type="GO" id="GO:0046872">
    <property type="term" value="F:metal ion binding"/>
    <property type="evidence" value="ECO:0007669"/>
    <property type="project" value="UniProtKB-KW"/>
</dbReference>
<dbReference type="PANTHER" id="PTHR11601:SF34">
    <property type="entry name" value="CYSTEINE DESULFURASE"/>
    <property type="match status" value="1"/>
</dbReference>
<evidence type="ECO:0000256" key="8">
    <source>
        <dbReference type="ARBA" id="ARBA00050776"/>
    </source>
</evidence>
<evidence type="ECO:0000256" key="1">
    <source>
        <dbReference type="ARBA" id="ARBA00001933"/>
    </source>
</evidence>
<protein>
    <submittedName>
        <fullName evidence="10">Cysteine desulfurase</fullName>
    </submittedName>
</protein>
<gene>
    <name evidence="10" type="ORF">GCM10011600_03810</name>
</gene>
<dbReference type="SUPFAM" id="SSF53383">
    <property type="entry name" value="PLP-dependent transferases"/>
    <property type="match status" value="1"/>
</dbReference>
<dbReference type="GO" id="GO:0031071">
    <property type="term" value="F:cysteine desulfurase activity"/>
    <property type="evidence" value="ECO:0007669"/>
    <property type="project" value="UniProtKB-EC"/>
</dbReference>
<dbReference type="Gene3D" id="3.40.640.10">
    <property type="entry name" value="Type I PLP-dependent aspartate aminotransferase-like (Major domain)"/>
    <property type="match status" value="1"/>
</dbReference>
<dbReference type="InterPro" id="IPR015421">
    <property type="entry name" value="PyrdxlP-dep_Trfase_major"/>
</dbReference>
<keyword evidence="11" id="KW-1185">Reference proteome</keyword>
<dbReference type="GO" id="GO:0051536">
    <property type="term" value="F:iron-sulfur cluster binding"/>
    <property type="evidence" value="ECO:0007669"/>
    <property type="project" value="UniProtKB-KW"/>
</dbReference>
<comment type="cofactor">
    <cofactor evidence="1">
        <name>pyridoxal 5'-phosphate</name>
        <dbReference type="ChEBI" id="CHEBI:597326"/>
    </cofactor>
</comment>
<organism evidence="10 11">
    <name type="scientific">Pseudolysinimonas yzui</name>
    <dbReference type="NCBI Taxonomy" id="2708254"/>
    <lineage>
        <taxon>Bacteria</taxon>
        <taxon>Bacillati</taxon>
        <taxon>Actinomycetota</taxon>
        <taxon>Actinomycetes</taxon>
        <taxon>Micrococcales</taxon>
        <taxon>Microbacteriaceae</taxon>
        <taxon>Pseudolysinimonas</taxon>
    </lineage>
</organism>
<dbReference type="RefSeq" id="WP_191281680.1">
    <property type="nucleotide sequence ID" value="NZ_BNAI01000001.1"/>
</dbReference>
<comment type="similarity">
    <text evidence="2">Belongs to the class-V pyridoxal-phosphate-dependent aminotransferase family. NifS/IscS subfamily.</text>
</comment>
<dbReference type="AlphaFoldDB" id="A0A8J3GN93"/>
<evidence type="ECO:0000256" key="2">
    <source>
        <dbReference type="ARBA" id="ARBA00006490"/>
    </source>
</evidence>
<name>A0A8J3GN93_9MICO</name>
<evidence type="ECO:0000256" key="5">
    <source>
        <dbReference type="ARBA" id="ARBA00022898"/>
    </source>
</evidence>
<comment type="catalytic activity">
    <reaction evidence="8">
        <text>(sulfur carrier)-H + L-cysteine = (sulfur carrier)-SH + L-alanine</text>
        <dbReference type="Rhea" id="RHEA:43892"/>
        <dbReference type="Rhea" id="RHEA-COMP:14737"/>
        <dbReference type="Rhea" id="RHEA-COMP:14739"/>
        <dbReference type="ChEBI" id="CHEBI:29917"/>
        <dbReference type="ChEBI" id="CHEBI:35235"/>
        <dbReference type="ChEBI" id="CHEBI:57972"/>
        <dbReference type="ChEBI" id="CHEBI:64428"/>
        <dbReference type="EC" id="2.8.1.7"/>
    </reaction>
</comment>